<organism evidence="4 5">
    <name type="scientific">Halorubrum tropicale</name>
    <dbReference type="NCBI Taxonomy" id="1765655"/>
    <lineage>
        <taxon>Archaea</taxon>
        <taxon>Methanobacteriati</taxon>
        <taxon>Methanobacteriota</taxon>
        <taxon>Stenosarchaea group</taxon>
        <taxon>Halobacteria</taxon>
        <taxon>Halobacteriales</taxon>
        <taxon>Haloferacaceae</taxon>
        <taxon>Halorubrum</taxon>
    </lineage>
</organism>
<dbReference type="AlphaFoldDB" id="A0A0M9ARI4"/>
<dbReference type="InterPro" id="IPR050097">
    <property type="entry name" value="Ferredoxin-NADP_redctase_2"/>
</dbReference>
<dbReference type="EMBL" id="LIST01000004">
    <property type="protein sequence ID" value="KOX96255.1"/>
    <property type="molecule type" value="Genomic_DNA"/>
</dbReference>
<keyword evidence="5" id="KW-1185">Reference proteome</keyword>
<keyword evidence="1" id="KW-0285">Flavoprotein</keyword>
<dbReference type="Pfam" id="PF07992">
    <property type="entry name" value="Pyr_redox_2"/>
    <property type="match status" value="1"/>
</dbReference>
<protein>
    <submittedName>
        <fullName evidence="4">Thioredoxin-disulfide reductase</fullName>
    </submittedName>
</protein>
<comment type="caution">
    <text evidence="4">The sequence shown here is derived from an EMBL/GenBank/DDBJ whole genome shotgun (WGS) entry which is preliminary data.</text>
</comment>
<dbReference type="STRING" id="1765655.AMR74_12045"/>
<dbReference type="RefSeq" id="WP_053772298.1">
    <property type="nucleotide sequence ID" value="NZ_LIST01000004.1"/>
</dbReference>
<reference evidence="4 5" key="1">
    <citation type="submission" date="2015-08" db="EMBL/GenBank/DDBJ databases">
        <title>Genomes of Isolates from Cabo Rojo, PR.</title>
        <authorList>
            <person name="Sanchez-Nieves R.L."/>
            <person name="Montalvo-Rodriguez R."/>
        </authorList>
    </citation>
    <scope>NUCLEOTIDE SEQUENCE [LARGE SCALE GENOMIC DNA]</scope>
    <source>
        <strain evidence="4 5">5</strain>
    </source>
</reference>
<keyword evidence="2" id="KW-0560">Oxidoreductase</keyword>
<dbReference type="PRINTS" id="PR00469">
    <property type="entry name" value="PNDRDTASEII"/>
</dbReference>
<evidence type="ECO:0000313" key="4">
    <source>
        <dbReference type="EMBL" id="KOX96255.1"/>
    </source>
</evidence>
<dbReference type="InterPro" id="IPR036188">
    <property type="entry name" value="FAD/NAD-bd_sf"/>
</dbReference>
<name>A0A0M9ARI4_9EURY</name>
<dbReference type="Gene3D" id="3.50.50.60">
    <property type="entry name" value="FAD/NAD(P)-binding domain"/>
    <property type="match status" value="2"/>
</dbReference>
<accession>A0A0M9ARI4</accession>
<proteinExistence type="predicted"/>
<dbReference type="GO" id="GO:0016491">
    <property type="term" value="F:oxidoreductase activity"/>
    <property type="evidence" value="ECO:0007669"/>
    <property type="project" value="UniProtKB-KW"/>
</dbReference>
<dbReference type="SUPFAM" id="SSF51905">
    <property type="entry name" value="FAD/NAD(P)-binding domain"/>
    <property type="match status" value="1"/>
</dbReference>
<evidence type="ECO:0000256" key="1">
    <source>
        <dbReference type="ARBA" id="ARBA00022630"/>
    </source>
</evidence>
<dbReference type="PRINTS" id="PR00368">
    <property type="entry name" value="FADPNR"/>
</dbReference>
<evidence type="ECO:0000313" key="5">
    <source>
        <dbReference type="Proteomes" id="UP000037747"/>
    </source>
</evidence>
<dbReference type="OrthoDB" id="27340at2157"/>
<evidence type="ECO:0000259" key="3">
    <source>
        <dbReference type="Pfam" id="PF07992"/>
    </source>
</evidence>
<dbReference type="PATRIC" id="fig|1705389.3.peg.3956"/>
<evidence type="ECO:0000256" key="2">
    <source>
        <dbReference type="ARBA" id="ARBA00023002"/>
    </source>
</evidence>
<dbReference type="Proteomes" id="UP000037747">
    <property type="component" value="Unassembled WGS sequence"/>
</dbReference>
<feature type="domain" description="FAD/NAD(P)-binding" evidence="3">
    <location>
        <begin position="4"/>
        <end position="279"/>
    </location>
</feature>
<gene>
    <name evidence="4" type="ORF">AMR74_12045</name>
</gene>
<dbReference type="PANTHER" id="PTHR48105">
    <property type="entry name" value="THIOREDOXIN REDUCTASE 1-RELATED-RELATED"/>
    <property type="match status" value="1"/>
</dbReference>
<dbReference type="InterPro" id="IPR023753">
    <property type="entry name" value="FAD/NAD-binding_dom"/>
</dbReference>
<sequence>MSGVAIIGGGPTGLNAAIYTARADRRTLVFDDGGGTTRDVDTMENVYGFPDGVTGPELVDLGREHARKYGAEIVEEEVVRIEPDGDRYRVETTVDEYVVDGVIIATGADYERPAVADVEAYEGHGVSYCVECDAYFYRDSPVAVVGTDNYAATEALMLLDYTDDVRILTNGSAFEADEELRERVDDAGIRVVTDDLDRLAGEEVLEAVVTREGDEIPVDGLFVALGTAGGTDLAEMLGVPVEGDDIVTDPDQSTPVDRVYAAGDVTGGHQQIATSVGEGARAAINLLEELRGADYIDYKKLDSQPA</sequence>